<feature type="compositionally biased region" description="Low complexity" evidence="2">
    <location>
        <begin position="374"/>
        <end position="383"/>
    </location>
</feature>
<feature type="compositionally biased region" description="Low complexity" evidence="2">
    <location>
        <begin position="510"/>
        <end position="522"/>
    </location>
</feature>
<dbReference type="OrthoDB" id="4495335at2759"/>
<keyword evidence="1" id="KW-0175">Coiled coil</keyword>
<protein>
    <submittedName>
        <fullName evidence="3">Uncharacterized protein</fullName>
    </submittedName>
</protein>
<feature type="compositionally biased region" description="Polar residues" evidence="2">
    <location>
        <begin position="400"/>
        <end position="409"/>
    </location>
</feature>
<evidence type="ECO:0000256" key="1">
    <source>
        <dbReference type="SAM" id="Coils"/>
    </source>
</evidence>
<feature type="region of interest" description="Disordered" evidence="2">
    <location>
        <begin position="510"/>
        <end position="572"/>
    </location>
</feature>
<feature type="region of interest" description="Disordered" evidence="2">
    <location>
        <begin position="344"/>
        <end position="446"/>
    </location>
</feature>
<evidence type="ECO:0000256" key="2">
    <source>
        <dbReference type="SAM" id="MobiDB-lite"/>
    </source>
</evidence>
<feature type="compositionally biased region" description="Basic and acidic residues" evidence="2">
    <location>
        <begin position="563"/>
        <end position="572"/>
    </location>
</feature>
<gene>
    <name evidence="3" type="ORF">FGG08_004004</name>
</gene>
<sequence length="572" mass="63855">MDPPFRVSATPSTPLFPISPDRANKQPVNHAIPNSPSAPTLSFHSRSRNNSDVQGKVEKFNSLTKEASERRRANEAALKRAVVGREEAENETRRTKDELKNLKIELNEGKDRERKVGERLESVLEELHRVKETHKHSITLYEKEVRRARKEAFKYSSALVKLQEDLKATRISLRNAHNEIEGSRNKTEKREQEAFAARYKLIGVQEELAKTKERVEVVEQERDALKTSLKEEEVARIAAEGRISLPSPTEDEMGESSPQKEIRPLTPVVPVLGDDTYELAAVKEELGSAKTRAIKAEEMVDFMRMECQFRCCSCRVAEWHDTGYVHDDTLANAIEHIRQERYETLSSLGSDKPSPEDISRIPEPQNHLSGEPTQEQSQLLQQQPISGTHDIDDLVPTTHAPGNTLTAENFRSGENLRPNEDREPHPVPLSRLEKSHSDPTTTNLDHEGSLLSLLNAPHSQPTFQPLHPEAHTDAILTSPEGSSTPNAITTGTILTHPHTAEILATSPITTTTTIPIQDTATSATPPVLSPATMSREEALEQIRRRRGRTKSIAAVGTPKSNMPRRDISAPAK</sequence>
<reference evidence="3" key="1">
    <citation type="submission" date="2021-03" db="EMBL/GenBank/DDBJ databases">
        <title>Comparative genomics and phylogenomic investigation of the class Geoglossomycetes provide insights into ecological specialization and systematics.</title>
        <authorList>
            <person name="Melie T."/>
            <person name="Pirro S."/>
            <person name="Miller A.N."/>
            <person name="Quandt A."/>
        </authorList>
    </citation>
    <scope>NUCLEOTIDE SEQUENCE</scope>
    <source>
        <strain evidence="3">GBOQ0MN5Z8</strain>
    </source>
</reference>
<comment type="caution">
    <text evidence="3">The sequence shown here is derived from an EMBL/GenBank/DDBJ whole genome shotgun (WGS) entry which is preliminary data.</text>
</comment>
<accession>A0A9P8I5Z7</accession>
<proteinExistence type="predicted"/>
<dbReference type="AlphaFoldDB" id="A0A9P8I5Z7"/>
<dbReference type="EMBL" id="JAGHQL010000076">
    <property type="protein sequence ID" value="KAH0541529.1"/>
    <property type="molecule type" value="Genomic_DNA"/>
</dbReference>
<dbReference type="Proteomes" id="UP000698800">
    <property type="component" value="Unassembled WGS sequence"/>
</dbReference>
<evidence type="ECO:0000313" key="4">
    <source>
        <dbReference type="Proteomes" id="UP000698800"/>
    </source>
</evidence>
<feature type="compositionally biased region" description="Polar residues" evidence="2">
    <location>
        <begin position="32"/>
        <end position="53"/>
    </location>
</feature>
<dbReference type="PANTHER" id="PTHR42041:SF1">
    <property type="entry name" value="DNA ENDONUCLEASE ACTIVATOR CTP1 C-TERMINAL DOMAIN-CONTAINING PROTEIN"/>
    <property type="match status" value="1"/>
</dbReference>
<evidence type="ECO:0000313" key="3">
    <source>
        <dbReference type="EMBL" id="KAH0541529.1"/>
    </source>
</evidence>
<dbReference type="PANTHER" id="PTHR42041">
    <property type="entry name" value="DNA ENDONUCLEASE ACTIVATOR CTP1 C-TERMINAL DOMAIN-CONTAINING PROTEIN"/>
    <property type="match status" value="1"/>
</dbReference>
<keyword evidence="4" id="KW-1185">Reference proteome</keyword>
<feature type="region of interest" description="Disordered" evidence="2">
    <location>
        <begin position="1"/>
        <end position="74"/>
    </location>
</feature>
<organism evidence="3 4">
    <name type="scientific">Glutinoglossum americanum</name>
    <dbReference type="NCBI Taxonomy" id="1670608"/>
    <lineage>
        <taxon>Eukaryota</taxon>
        <taxon>Fungi</taxon>
        <taxon>Dikarya</taxon>
        <taxon>Ascomycota</taxon>
        <taxon>Pezizomycotina</taxon>
        <taxon>Geoglossomycetes</taxon>
        <taxon>Geoglossales</taxon>
        <taxon>Geoglossaceae</taxon>
        <taxon>Glutinoglossum</taxon>
    </lineage>
</organism>
<feature type="compositionally biased region" description="Basic and acidic residues" evidence="2">
    <location>
        <begin position="417"/>
        <end position="437"/>
    </location>
</feature>
<feature type="coiled-coil region" evidence="1">
    <location>
        <begin position="85"/>
        <end position="235"/>
    </location>
</feature>
<name>A0A9P8I5Z7_9PEZI</name>